<name>A0A6N7IT44_9FIRM</name>
<reference evidence="1 2" key="1">
    <citation type="submission" date="2019-10" db="EMBL/GenBank/DDBJ databases">
        <title>Comparative genomics of sulfur disproportionating microorganisms.</title>
        <authorList>
            <person name="Ward L.M."/>
            <person name="Bertran E."/>
            <person name="Johnston D."/>
        </authorList>
    </citation>
    <scope>NUCLEOTIDE SEQUENCE [LARGE SCALE GENOMIC DNA]</scope>
    <source>
        <strain evidence="1 2">DSM 14055</strain>
    </source>
</reference>
<protein>
    <submittedName>
        <fullName evidence="1">Uncharacterized protein</fullName>
    </submittedName>
</protein>
<dbReference type="OrthoDB" id="1809110at2"/>
<accession>A0A6N7IT44</accession>
<dbReference type="EMBL" id="WHYR01000027">
    <property type="protein sequence ID" value="MQL52689.1"/>
    <property type="molecule type" value="Genomic_DNA"/>
</dbReference>
<comment type="caution">
    <text evidence="1">The sequence shown here is derived from an EMBL/GenBank/DDBJ whole genome shotgun (WGS) entry which is preliminary data.</text>
</comment>
<gene>
    <name evidence="1" type="ORF">GFC01_10530</name>
</gene>
<keyword evidence="2" id="KW-1185">Reference proteome</keyword>
<sequence length="75" mass="9107">MRKISYDEYIQELRRRSLQLYTRWAAKKGRTLPSSRPRDPGKDITLFLLDRKRWEQALASGRIEKLGPRRYRWNG</sequence>
<evidence type="ECO:0000313" key="1">
    <source>
        <dbReference type="EMBL" id="MQL52689.1"/>
    </source>
</evidence>
<dbReference type="RefSeq" id="WP_152947057.1">
    <property type="nucleotide sequence ID" value="NZ_WHYR01000027.1"/>
</dbReference>
<dbReference type="Proteomes" id="UP000441717">
    <property type="component" value="Unassembled WGS sequence"/>
</dbReference>
<evidence type="ECO:0000313" key="2">
    <source>
        <dbReference type="Proteomes" id="UP000441717"/>
    </source>
</evidence>
<dbReference type="AlphaFoldDB" id="A0A6N7IT44"/>
<proteinExistence type="predicted"/>
<organism evidence="1 2">
    <name type="scientific">Desulfofundulus thermobenzoicus</name>
    <dbReference type="NCBI Taxonomy" id="29376"/>
    <lineage>
        <taxon>Bacteria</taxon>
        <taxon>Bacillati</taxon>
        <taxon>Bacillota</taxon>
        <taxon>Clostridia</taxon>
        <taxon>Eubacteriales</taxon>
        <taxon>Peptococcaceae</taxon>
        <taxon>Desulfofundulus</taxon>
    </lineage>
</organism>